<accession>A0ABR2GX02</accession>
<reference evidence="1 2" key="1">
    <citation type="submission" date="2024-04" db="EMBL/GenBank/DDBJ databases">
        <title>Tritrichomonas musculus Genome.</title>
        <authorList>
            <person name="Alves-Ferreira E."/>
            <person name="Grigg M."/>
            <person name="Lorenzi H."/>
            <person name="Galac M."/>
        </authorList>
    </citation>
    <scope>NUCLEOTIDE SEQUENCE [LARGE SCALE GENOMIC DNA]</scope>
    <source>
        <strain evidence="1 2">EAF2021</strain>
    </source>
</reference>
<comment type="caution">
    <text evidence="1">The sequence shown here is derived from an EMBL/GenBank/DDBJ whole genome shotgun (WGS) entry which is preliminary data.</text>
</comment>
<dbReference type="InterPro" id="IPR032675">
    <property type="entry name" value="LRR_dom_sf"/>
</dbReference>
<dbReference type="SUPFAM" id="SSF52058">
    <property type="entry name" value="L domain-like"/>
    <property type="match status" value="2"/>
</dbReference>
<organism evidence="1 2">
    <name type="scientific">Tritrichomonas musculus</name>
    <dbReference type="NCBI Taxonomy" id="1915356"/>
    <lineage>
        <taxon>Eukaryota</taxon>
        <taxon>Metamonada</taxon>
        <taxon>Parabasalia</taxon>
        <taxon>Tritrichomonadida</taxon>
        <taxon>Tritrichomonadidae</taxon>
        <taxon>Tritrichomonas</taxon>
    </lineage>
</organism>
<dbReference type="EMBL" id="JAPFFF010000055">
    <property type="protein sequence ID" value="KAK8838449.1"/>
    <property type="molecule type" value="Genomic_DNA"/>
</dbReference>
<evidence type="ECO:0000313" key="2">
    <source>
        <dbReference type="Proteomes" id="UP001470230"/>
    </source>
</evidence>
<keyword evidence="2" id="KW-1185">Reference proteome</keyword>
<protein>
    <submittedName>
        <fullName evidence="1">Uncharacterized protein</fullName>
    </submittedName>
</protein>
<dbReference type="Gene3D" id="3.40.50.12480">
    <property type="match status" value="1"/>
</dbReference>
<dbReference type="InterPro" id="IPR026906">
    <property type="entry name" value="LRR_5"/>
</dbReference>
<dbReference type="Gene3D" id="3.80.10.10">
    <property type="entry name" value="Ribonuclease Inhibitor"/>
    <property type="match status" value="3"/>
</dbReference>
<dbReference type="PANTHER" id="PTHR45661:SF3">
    <property type="entry name" value="IG-LIKE DOMAIN-CONTAINING PROTEIN"/>
    <property type="match status" value="1"/>
</dbReference>
<name>A0ABR2GX02_9EUKA</name>
<dbReference type="Proteomes" id="UP001470230">
    <property type="component" value="Unassembled WGS sequence"/>
</dbReference>
<dbReference type="Pfam" id="PF13306">
    <property type="entry name" value="LRR_5"/>
    <property type="match status" value="2"/>
</dbReference>
<dbReference type="SUPFAM" id="SSF48403">
    <property type="entry name" value="Ankyrin repeat"/>
    <property type="match status" value="1"/>
</dbReference>
<sequence length="678" mass="77606">MDIKEYFNKKRELQSRLLGLLDDEDVSDDDFQAFLDYIQTSKIKEDQNEMLKFIQLILRISENHHRTPSFFSKIYQILNFIEKEIKQTFSNYTNIELYNFFKDSKQILLFLINSKILKLDDDVISVILEKSDKFYFFNEIKSMIEKNDKKEIEKEISNIKNFDEKRSKGENDSYVCQLIRQDLVEEFVSYVTRTNLSLSKKIERSIFETNSFLIDKEPTLIEYAAFFGSIQIFHYLRMEGVPLTPSLWLYSIHARNADLIHLLEENHVDPEGESYDEYLEEAIKCHHNEIANYIQNNLMKTFDDFDDFLSFGNVSEIAFDKEVTSYAFRDCNYEFLPEEPDNPFLFSYACKYNYLNLVKLILKTREFDLAIKENNMEIVDLLLMQPSIKIGNYFRNCLKLTKIMIPSTTTKIEEYTFCQCSSLVEVSIPSSVESIEKNAFSGCSSIVEISIPSSVKTIGKSAFSGCISLQKLIIPSSVTMIGKRAFERCKSLKEISFLAQVTSILKRTFAECTSLQEIKIPSSVVSIEEESFKGCSSLSQVTIPSSVTSIGDSAFYDCISLVKIIFPSSIKSIGSSAFAKCSSLQQISIPSSLTSINNFLFFECKSLTQITIPNSVTMIGNRVFAKCTSLKQISIPSSVTTIGKDVFDQCKALTEIEIPSSLRKFIPENLSSLVKIIT</sequence>
<dbReference type="PANTHER" id="PTHR45661">
    <property type="entry name" value="SURFACE ANTIGEN"/>
    <property type="match status" value="1"/>
</dbReference>
<gene>
    <name evidence="1" type="ORF">M9Y10_033076</name>
</gene>
<proteinExistence type="predicted"/>
<dbReference type="InterPro" id="IPR053139">
    <property type="entry name" value="Surface_bspA-like"/>
</dbReference>
<dbReference type="InterPro" id="IPR036770">
    <property type="entry name" value="Ankyrin_rpt-contain_sf"/>
</dbReference>
<evidence type="ECO:0000313" key="1">
    <source>
        <dbReference type="EMBL" id="KAK8838449.1"/>
    </source>
</evidence>